<dbReference type="AlphaFoldDB" id="A0AAD4ECF9"/>
<sequence>MSVLREKQLEFSGLVNNNHKERTYAKISSPASDSERLKRQVSQTIILPLHFLIQAKSDCSSQGRERIIILVSCLQNYTIKLKEIAVLQRWSLDAKMCLCHPAESLQIVNTEKRHLDVLVRPESRNLDRMKRQHAQEITGYEDGVALLRIDIGFRSAAKRQPACGGRYNDRGIDTRFSRPSTWIQQKLALVPKAFVQYLAHIELLENAA</sequence>
<organism evidence="1 2">
    <name type="scientific">Suillus fuscotomentosus</name>
    <dbReference type="NCBI Taxonomy" id="1912939"/>
    <lineage>
        <taxon>Eukaryota</taxon>
        <taxon>Fungi</taxon>
        <taxon>Dikarya</taxon>
        <taxon>Basidiomycota</taxon>
        <taxon>Agaricomycotina</taxon>
        <taxon>Agaricomycetes</taxon>
        <taxon>Agaricomycetidae</taxon>
        <taxon>Boletales</taxon>
        <taxon>Suillineae</taxon>
        <taxon>Suillaceae</taxon>
        <taxon>Suillus</taxon>
    </lineage>
</organism>
<gene>
    <name evidence="1" type="ORF">F5891DRAFT_978738</name>
</gene>
<name>A0AAD4ECF9_9AGAM</name>
<comment type="caution">
    <text evidence="1">The sequence shown here is derived from an EMBL/GenBank/DDBJ whole genome shotgun (WGS) entry which is preliminary data.</text>
</comment>
<reference evidence="1" key="1">
    <citation type="journal article" date="2020" name="New Phytol.">
        <title>Comparative genomics reveals dynamic genome evolution in host specialist ectomycorrhizal fungi.</title>
        <authorList>
            <person name="Lofgren L.A."/>
            <person name="Nguyen N.H."/>
            <person name="Vilgalys R."/>
            <person name="Ruytinx J."/>
            <person name="Liao H.L."/>
            <person name="Branco S."/>
            <person name="Kuo A."/>
            <person name="LaButti K."/>
            <person name="Lipzen A."/>
            <person name="Andreopoulos W."/>
            <person name="Pangilinan J."/>
            <person name="Riley R."/>
            <person name="Hundley H."/>
            <person name="Na H."/>
            <person name="Barry K."/>
            <person name="Grigoriev I.V."/>
            <person name="Stajich J.E."/>
            <person name="Kennedy P.G."/>
        </authorList>
    </citation>
    <scope>NUCLEOTIDE SEQUENCE</scope>
    <source>
        <strain evidence="1">FC203</strain>
    </source>
</reference>
<evidence type="ECO:0000313" key="1">
    <source>
        <dbReference type="EMBL" id="KAG1902434.1"/>
    </source>
</evidence>
<keyword evidence="2" id="KW-1185">Reference proteome</keyword>
<dbReference type="GeneID" id="64671109"/>
<evidence type="ECO:0000313" key="2">
    <source>
        <dbReference type="Proteomes" id="UP001195769"/>
    </source>
</evidence>
<proteinExistence type="predicted"/>
<dbReference type="EMBL" id="JABBWK010000017">
    <property type="protein sequence ID" value="KAG1902434.1"/>
    <property type="molecule type" value="Genomic_DNA"/>
</dbReference>
<protein>
    <submittedName>
        <fullName evidence="1">Uncharacterized protein</fullName>
    </submittedName>
</protein>
<dbReference type="RefSeq" id="XP_041228009.1">
    <property type="nucleotide sequence ID" value="XM_041376811.1"/>
</dbReference>
<dbReference type="Proteomes" id="UP001195769">
    <property type="component" value="Unassembled WGS sequence"/>
</dbReference>
<accession>A0AAD4ECF9</accession>